<keyword evidence="2" id="KW-0472">Membrane</keyword>
<keyword evidence="4" id="KW-1185">Reference proteome</keyword>
<proteinExistence type="predicted"/>
<dbReference type="OrthoDB" id="7861530at2"/>
<feature type="transmembrane region" description="Helical" evidence="2">
    <location>
        <begin position="124"/>
        <end position="157"/>
    </location>
</feature>
<feature type="compositionally biased region" description="Polar residues" evidence="1">
    <location>
        <begin position="39"/>
        <end position="49"/>
    </location>
</feature>
<gene>
    <name evidence="3" type="ORF">FDT80_18535</name>
</gene>
<evidence type="ECO:0000313" key="3">
    <source>
        <dbReference type="EMBL" id="TMM49257.1"/>
    </source>
</evidence>
<dbReference type="Proteomes" id="UP000309550">
    <property type="component" value="Unassembled WGS sequence"/>
</dbReference>
<accession>A0A5S3P9N8</accession>
<reference evidence="3 4" key="1">
    <citation type="submission" date="2019-05" db="EMBL/GenBank/DDBJ databases">
        <title>Sulfitobacter sabulilitoris sp. nov., isolated from a marine sand.</title>
        <authorList>
            <person name="Yoon J.-H."/>
        </authorList>
    </citation>
    <scope>NUCLEOTIDE SEQUENCE [LARGE SCALE GENOMIC DNA]</scope>
    <source>
        <strain evidence="3 4">HSMS-29</strain>
    </source>
</reference>
<evidence type="ECO:0000256" key="2">
    <source>
        <dbReference type="SAM" id="Phobius"/>
    </source>
</evidence>
<sequence length="240" mass="27213">MMQTKNADAGGSSDDDMQGPLADPETLATIRKMMEQDTAAEQPTPQNVPSRAATAHPKRRRKADALPALADPEPAPVQKQRRSVRKAPKQRKTDISTGVRSRALSASARMLYRVRDFRPSRRQVVWSLVAICVLLRPWLVVGLFALTLMALAGSYLILGYDGFWGRVLSGFQWFARRAPDRAARVRRRLDRFAMRWDAVLDRFPEGWVDGLYLPDFHGMAEADRRHTEAMDARLEQLRES</sequence>
<dbReference type="EMBL" id="VANS01000011">
    <property type="protein sequence ID" value="TMM49257.1"/>
    <property type="molecule type" value="Genomic_DNA"/>
</dbReference>
<keyword evidence="2" id="KW-1133">Transmembrane helix</keyword>
<evidence type="ECO:0000313" key="4">
    <source>
        <dbReference type="Proteomes" id="UP000309550"/>
    </source>
</evidence>
<comment type="caution">
    <text evidence="3">The sequence shown here is derived from an EMBL/GenBank/DDBJ whole genome shotgun (WGS) entry which is preliminary data.</text>
</comment>
<name>A0A5S3P9N8_9RHOB</name>
<dbReference type="RefSeq" id="WP_138663825.1">
    <property type="nucleotide sequence ID" value="NZ_VANS01000011.1"/>
</dbReference>
<protein>
    <submittedName>
        <fullName evidence="3">Uncharacterized protein</fullName>
    </submittedName>
</protein>
<dbReference type="AlphaFoldDB" id="A0A5S3P9N8"/>
<keyword evidence="2" id="KW-0812">Transmembrane</keyword>
<organism evidence="3 4">
    <name type="scientific">Sulfitobacter sabulilitoris</name>
    <dbReference type="NCBI Taxonomy" id="2562655"/>
    <lineage>
        <taxon>Bacteria</taxon>
        <taxon>Pseudomonadati</taxon>
        <taxon>Pseudomonadota</taxon>
        <taxon>Alphaproteobacteria</taxon>
        <taxon>Rhodobacterales</taxon>
        <taxon>Roseobacteraceae</taxon>
        <taxon>Sulfitobacter</taxon>
    </lineage>
</organism>
<evidence type="ECO:0000256" key="1">
    <source>
        <dbReference type="SAM" id="MobiDB-lite"/>
    </source>
</evidence>
<feature type="region of interest" description="Disordered" evidence="1">
    <location>
        <begin position="1"/>
        <end position="99"/>
    </location>
</feature>
<feature type="compositionally biased region" description="Basic residues" evidence="1">
    <location>
        <begin position="79"/>
        <end position="90"/>
    </location>
</feature>